<reference evidence="1" key="1">
    <citation type="submission" date="2019-03" db="EMBL/GenBank/DDBJ databases">
        <title>Single cell metagenomics reveals metabolic interactions within the superorganism composed of flagellate Streblomastix strix and complex community of Bacteroidetes bacteria on its surface.</title>
        <authorList>
            <person name="Treitli S.C."/>
            <person name="Kolisko M."/>
            <person name="Husnik F."/>
            <person name="Keeling P."/>
            <person name="Hampl V."/>
        </authorList>
    </citation>
    <scope>NUCLEOTIDE SEQUENCE</scope>
    <source>
        <strain evidence="1">STM</strain>
    </source>
</reference>
<comment type="caution">
    <text evidence="1">The sequence shown here is derived from an EMBL/GenBank/DDBJ whole genome shotgun (WGS) entry which is preliminary data.</text>
</comment>
<dbReference type="AlphaFoldDB" id="A0A5J4R1B1"/>
<gene>
    <name evidence="1" type="ORF">EZS27_023512</name>
</gene>
<sequence>MQIAYTHKEKGLTISCKFLIFKLVLMDLNP</sequence>
<dbReference type="EMBL" id="SNRY01001980">
    <property type="protein sequence ID" value="KAA6327509.1"/>
    <property type="molecule type" value="Genomic_DNA"/>
</dbReference>
<proteinExistence type="predicted"/>
<accession>A0A5J4R1B1</accession>
<evidence type="ECO:0000313" key="1">
    <source>
        <dbReference type="EMBL" id="KAA6327509.1"/>
    </source>
</evidence>
<protein>
    <submittedName>
        <fullName evidence="1">Uncharacterized protein</fullName>
    </submittedName>
</protein>
<organism evidence="1">
    <name type="scientific">termite gut metagenome</name>
    <dbReference type="NCBI Taxonomy" id="433724"/>
    <lineage>
        <taxon>unclassified sequences</taxon>
        <taxon>metagenomes</taxon>
        <taxon>organismal metagenomes</taxon>
    </lineage>
</organism>
<name>A0A5J4R1B1_9ZZZZ</name>